<feature type="compositionally biased region" description="Polar residues" evidence="1">
    <location>
        <begin position="8"/>
        <end position="19"/>
    </location>
</feature>
<accession>A0A550CQI3</accession>
<name>A0A550CQI3_9AGAR</name>
<evidence type="ECO:0000313" key="2">
    <source>
        <dbReference type="EMBL" id="TRM67055.1"/>
    </source>
</evidence>
<organism evidence="2 3">
    <name type="scientific">Schizophyllum amplum</name>
    <dbReference type="NCBI Taxonomy" id="97359"/>
    <lineage>
        <taxon>Eukaryota</taxon>
        <taxon>Fungi</taxon>
        <taxon>Dikarya</taxon>
        <taxon>Basidiomycota</taxon>
        <taxon>Agaricomycotina</taxon>
        <taxon>Agaricomycetes</taxon>
        <taxon>Agaricomycetidae</taxon>
        <taxon>Agaricales</taxon>
        <taxon>Schizophyllaceae</taxon>
        <taxon>Schizophyllum</taxon>
    </lineage>
</organism>
<dbReference type="Proteomes" id="UP000320762">
    <property type="component" value="Unassembled WGS sequence"/>
</dbReference>
<reference evidence="2 3" key="1">
    <citation type="journal article" date="2019" name="New Phytol.">
        <title>Comparative genomics reveals unique wood-decay strategies and fruiting body development in the Schizophyllaceae.</title>
        <authorList>
            <person name="Almasi E."/>
            <person name="Sahu N."/>
            <person name="Krizsan K."/>
            <person name="Balint B."/>
            <person name="Kovacs G.M."/>
            <person name="Kiss B."/>
            <person name="Cseklye J."/>
            <person name="Drula E."/>
            <person name="Henrissat B."/>
            <person name="Nagy I."/>
            <person name="Chovatia M."/>
            <person name="Adam C."/>
            <person name="LaButti K."/>
            <person name="Lipzen A."/>
            <person name="Riley R."/>
            <person name="Grigoriev I.V."/>
            <person name="Nagy L.G."/>
        </authorList>
    </citation>
    <scope>NUCLEOTIDE SEQUENCE [LARGE SCALE GENOMIC DNA]</scope>
    <source>
        <strain evidence="2 3">NL-1724</strain>
    </source>
</reference>
<protein>
    <submittedName>
        <fullName evidence="2">Uncharacterized protein</fullName>
    </submittedName>
</protein>
<keyword evidence="3" id="KW-1185">Reference proteome</keyword>
<gene>
    <name evidence="2" type="ORF">BD626DRAFT_566100</name>
</gene>
<proteinExistence type="predicted"/>
<evidence type="ECO:0000313" key="3">
    <source>
        <dbReference type="Proteomes" id="UP000320762"/>
    </source>
</evidence>
<dbReference type="EMBL" id="VDMD01000003">
    <property type="protein sequence ID" value="TRM67055.1"/>
    <property type="molecule type" value="Genomic_DNA"/>
</dbReference>
<dbReference type="AlphaFoldDB" id="A0A550CQI3"/>
<feature type="region of interest" description="Disordered" evidence="1">
    <location>
        <begin position="1"/>
        <end position="84"/>
    </location>
</feature>
<sequence length="566" mass="60865">MDVDAQESWPSTYLDSSLPQGLYGFIQTGDGDGGEDKDVPRISLAPSEGPASPQPGIPTLVVPQSSPRPLRRRPPPPPLNTNLLVPHAHLSSAHGSPAYGSPAYGSPAYGSPGSMLSTPSFSPWSYGMGSLPPSPYSPTPSSYPVTPNTPYTALSSPASTSWSEHPVAEVATTPFYNNDAADWAESLKQRDTAQELYPTDNMFGLVESTGPPNVWSFGDLDGTSLSDLDLGASMPAPFDDGLGIDLNTATVTAQDALADFSLLDTHAFVVPNVSPSESLQISTSDGTQGFNAASPSLSFTPSFPVHSSRPVDAPFVAPVAQQDDSLPTSSTVHQSAQFAPAILQLSSAPQYPPAPPESASTSALVHSLPTEDFGSEEIDEPPRKRKKRSPAEFPRRNARRRRQDPPKEKARFPCPLYASTGCHATFSKKHDGKRHAENDGHAQDRTQTVLHVCMAPVKEGGILVDGRLVDDDGRPVVGRPLVDGGRVVCGRLVNGAVVPLDGWPTVHGQRISIRVCGYTHPRRDNLCRRHVERVHLRWMKEQVERNIREGKKDLKSGMVMPVVVIR</sequence>
<comment type="caution">
    <text evidence="2">The sequence shown here is derived from an EMBL/GenBank/DDBJ whole genome shotgun (WGS) entry which is preliminary data.</text>
</comment>
<evidence type="ECO:0000256" key="1">
    <source>
        <dbReference type="SAM" id="MobiDB-lite"/>
    </source>
</evidence>
<feature type="region of interest" description="Disordered" evidence="1">
    <location>
        <begin position="371"/>
        <end position="413"/>
    </location>
</feature>